<evidence type="ECO:0000256" key="2">
    <source>
        <dbReference type="ARBA" id="ARBA00022768"/>
    </source>
</evidence>
<reference evidence="7 8" key="1">
    <citation type="journal article" date="2024" name="Nat. Commun.">
        <title>Phylogenomics reveals the evolutionary origins of lichenization in chlorophyte algae.</title>
        <authorList>
            <person name="Puginier C."/>
            <person name="Libourel C."/>
            <person name="Otte J."/>
            <person name="Skaloud P."/>
            <person name="Haon M."/>
            <person name="Grisel S."/>
            <person name="Petersen M."/>
            <person name="Berrin J.G."/>
            <person name="Delaux P.M."/>
            <person name="Dal Grande F."/>
            <person name="Keller J."/>
        </authorList>
    </citation>
    <scope>NUCLEOTIDE SEQUENCE [LARGE SCALE GENOMIC DNA]</scope>
    <source>
        <strain evidence="7 8">SAG 245.80</strain>
    </source>
</reference>
<dbReference type="EMBL" id="JALJOU010000096">
    <property type="protein sequence ID" value="KAK9821795.1"/>
    <property type="molecule type" value="Genomic_DNA"/>
</dbReference>
<evidence type="ECO:0000313" key="7">
    <source>
        <dbReference type="EMBL" id="KAK9821795.1"/>
    </source>
</evidence>
<evidence type="ECO:0000256" key="4">
    <source>
        <dbReference type="HAMAP-Rule" id="MF_03135"/>
    </source>
</evidence>
<dbReference type="Gene3D" id="1.10.286.20">
    <property type="match status" value="1"/>
</dbReference>
<evidence type="ECO:0000259" key="6">
    <source>
        <dbReference type="Pfam" id="PF00889"/>
    </source>
</evidence>
<dbReference type="PANTHER" id="PTHR11741:SF0">
    <property type="entry name" value="ELONGATION FACTOR TS, MITOCHONDRIAL"/>
    <property type="match status" value="1"/>
</dbReference>
<evidence type="ECO:0000313" key="8">
    <source>
        <dbReference type="Proteomes" id="UP001445335"/>
    </source>
</evidence>
<dbReference type="InterPro" id="IPR009060">
    <property type="entry name" value="UBA-like_sf"/>
</dbReference>
<keyword evidence="4" id="KW-0496">Mitochondrion</keyword>
<evidence type="ECO:0000256" key="5">
    <source>
        <dbReference type="RuleBase" id="RU000642"/>
    </source>
</evidence>
<evidence type="ECO:0000256" key="3">
    <source>
        <dbReference type="ARBA" id="ARBA00022917"/>
    </source>
</evidence>
<dbReference type="SUPFAM" id="SSF46934">
    <property type="entry name" value="UBA-like"/>
    <property type="match status" value="1"/>
</dbReference>
<comment type="similarity">
    <text evidence="1 4 5">Belongs to the EF-Ts family.</text>
</comment>
<sequence length="314" mass="32533">MKAWPKCGAPITDVKAALQEAAWDLDEAFAALRKRGLAAASKKASRHAAEGLIGLAHCANSSALVEVNSETDFVTKTAEFQQATAVVAEAALRIDPAHVSGVGDINVEALGAVPLQAGGSVADAVAACAGSVRENIRLRRACRLDAGTGVLASYLHASPAPGLGRMGALVRLESASGRLEGAAAEVAKDVGAKLAMHIVAARPMALDRQSMPADAVAAEREIQRAHAIRLNKPAAVLDRVIAGRVHKWMEEMCLLEQLFVMDAAPVQDVLRRASEAAGAPLAITGYVRLQVAEGLGSAKSDFASEVAATLEQTG</sequence>
<dbReference type="SUPFAM" id="SSF54713">
    <property type="entry name" value="Elongation factor Ts (EF-Ts), dimerisation domain"/>
    <property type="match status" value="2"/>
</dbReference>
<feature type="domain" description="Translation elongation factor EFTs/EF1B dimerisation" evidence="6">
    <location>
        <begin position="63"/>
        <end position="293"/>
    </location>
</feature>
<evidence type="ECO:0000256" key="1">
    <source>
        <dbReference type="ARBA" id="ARBA00005532"/>
    </source>
</evidence>
<organism evidence="7 8">
    <name type="scientific">Elliptochloris bilobata</name>
    <dbReference type="NCBI Taxonomy" id="381761"/>
    <lineage>
        <taxon>Eukaryota</taxon>
        <taxon>Viridiplantae</taxon>
        <taxon>Chlorophyta</taxon>
        <taxon>core chlorophytes</taxon>
        <taxon>Trebouxiophyceae</taxon>
        <taxon>Trebouxiophyceae incertae sedis</taxon>
        <taxon>Elliptochloris clade</taxon>
        <taxon>Elliptochloris</taxon>
    </lineage>
</organism>
<dbReference type="InterPro" id="IPR001816">
    <property type="entry name" value="Transl_elong_EFTs/EF1B"/>
</dbReference>
<dbReference type="GO" id="GO:0003746">
    <property type="term" value="F:translation elongation factor activity"/>
    <property type="evidence" value="ECO:0007669"/>
    <property type="project" value="UniProtKB-UniRule"/>
</dbReference>
<dbReference type="InterPro" id="IPR014039">
    <property type="entry name" value="Transl_elong_EFTs/EF1B_dimer"/>
</dbReference>
<keyword evidence="3 4" id="KW-0648">Protein biosynthesis</keyword>
<name>A0AAW1QKI8_9CHLO</name>
<dbReference type="AlphaFoldDB" id="A0AAW1QKI8"/>
<dbReference type="GO" id="GO:0070125">
    <property type="term" value="P:mitochondrial translational elongation"/>
    <property type="evidence" value="ECO:0007669"/>
    <property type="project" value="TreeGrafter"/>
</dbReference>
<comment type="function">
    <text evidence="4 5">Associates with the EF-Tu.GDP complex and induces the exchange of GDP to GTP. It remains bound to the aminoacyl-tRNA.EF-Tu.GTP complex up to the GTP hydrolysis stage on the ribosome.</text>
</comment>
<comment type="subcellular location">
    <subcellularLocation>
        <location evidence="4">Mitochondrion</location>
    </subcellularLocation>
</comment>
<comment type="caution">
    <text evidence="7">The sequence shown here is derived from an EMBL/GenBank/DDBJ whole genome shotgun (WGS) entry which is preliminary data.</text>
</comment>
<gene>
    <name evidence="4" type="primary">EFTS</name>
    <name evidence="7" type="ORF">WJX81_006353</name>
</gene>
<dbReference type="InterPro" id="IPR018101">
    <property type="entry name" value="Transl_elong_Ts_CS"/>
</dbReference>
<dbReference type="GO" id="GO:0005739">
    <property type="term" value="C:mitochondrion"/>
    <property type="evidence" value="ECO:0007669"/>
    <property type="project" value="UniProtKB-SubCell"/>
</dbReference>
<dbReference type="Pfam" id="PF00889">
    <property type="entry name" value="EF_TS"/>
    <property type="match status" value="1"/>
</dbReference>
<accession>A0AAW1QKI8</accession>
<protein>
    <recommendedName>
        <fullName evidence="4">Elongation factor Ts, mitochondrial</fullName>
        <shortName evidence="4">EF-Ts</shortName>
        <shortName evidence="4">EF-TsMt</shortName>
    </recommendedName>
</protein>
<dbReference type="Gene3D" id="1.10.8.10">
    <property type="entry name" value="DNA helicase RuvA subunit, C-terminal domain"/>
    <property type="match status" value="1"/>
</dbReference>
<proteinExistence type="inferred from homology"/>
<dbReference type="PROSITE" id="PS01127">
    <property type="entry name" value="EF_TS_2"/>
    <property type="match status" value="1"/>
</dbReference>
<dbReference type="PANTHER" id="PTHR11741">
    <property type="entry name" value="ELONGATION FACTOR TS"/>
    <property type="match status" value="1"/>
</dbReference>
<dbReference type="InterPro" id="IPR036402">
    <property type="entry name" value="EF-Ts_dimer_sf"/>
</dbReference>
<keyword evidence="8" id="KW-1185">Reference proteome</keyword>
<dbReference type="Gene3D" id="3.30.479.20">
    <property type="entry name" value="Elongation factor Ts, dimerisation domain"/>
    <property type="match status" value="2"/>
</dbReference>
<dbReference type="NCBIfam" id="TIGR00116">
    <property type="entry name" value="tsf"/>
    <property type="match status" value="1"/>
</dbReference>
<dbReference type="Proteomes" id="UP001445335">
    <property type="component" value="Unassembled WGS sequence"/>
</dbReference>
<keyword evidence="2 4" id="KW-0251">Elongation factor</keyword>
<dbReference type="HAMAP" id="MF_00050">
    <property type="entry name" value="EF_Ts"/>
    <property type="match status" value="1"/>
</dbReference>